<dbReference type="InterPro" id="IPR006439">
    <property type="entry name" value="HAD-SF_hydro_IA"/>
</dbReference>
<keyword evidence="2" id="KW-1185">Reference proteome</keyword>
<dbReference type="PANTHER" id="PTHR12725:SF117">
    <property type="entry name" value="HALOACID DEHALOGENASE-LIKE HYDROLASE"/>
    <property type="match status" value="1"/>
</dbReference>
<name>A0A3S2VQG0_9PROT</name>
<dbReference type="Proteomes" id="UP000287447">
    <property type="component" value="Unassembled WGS sequence"/>
</dbReference>
<dbReference type="AlphaFoldDB" id="A0A3S2VQG0"/>
<evidence type="ECO:0000313" key="1">
    <source>
        <dbReference type="EMBL" id="RVU36600.1"/>
    </source>
</evidence>
<dbReference type="SFLD" id="SFLDG01132">
    <property type="entry name" value="C1.5.3:_5'-Nucleotidase_Like"/>
    <property type="match status" value="1"/>
</dbReference>
<comment type="caution">
    <text evidence="1">The sequence shown here is derived from an EMBL/GenBank/DDBJ whole genome shotgun (WGS) entry which is preliminary data.</text>
</comment>
<dbReference type="InterPro" id="IPR023214">
    <property type="entry name" value="HAD_sf"/>
</dbReference>
<dbReference type="RefSeq" id="WP_127766076.1">
    <property type="nucleotide sequence ID" value="NZ_SADE01000002.1"/>
</dbReference>
<dbReference type="PANTHER" id="PTHR12725">
    <property type="entry name" value="HALOACID DEHALOGENASE-LIKE HYDROLASE"/>
    <property type="match status" value="1"/>
</dbReference>
<dbReference type="Gene3D" id="1.10.150.450">
    <property type="match status" value="1"/>
</dbReference>
<proteinExistence type="predicted"/>
<dbReference type="SFLD" id="SFLDS00003">
    <property type="entry name" value="Haloacid_Dehalogenase"/>
    <property type="match status" value="1"/>
</dbReference>
<dbReference type="InterPro" id="IPR010237">
    <property type="entry name" value="Pyr-5-nucltdase"/>
</dbReference>
<dbReference type="Gene3D" id="3.40.50.1000">
    <property type="entry name" value="HAD superfamily/HAD-like"/>
    <property type="match status" value="1"/>
</dbReference>
<protein>
    <submittedName>
        <fullName evidence="1">Pyrimidine 5'-nucleotidase</fullName>
    </submittedName>
</protein>
<dbReference type="InterPro" id="IPR036412">
    <property type="entry name" value="HAD-like_sf"/>
</dbReference>
<dbReference type="NCBIfam" id="TIGR01993">
    <property type="entry name" value="Pyr-5-nucltdase"/>
    <property type="match status" value="1"/>
</dbReference>
<dbReference type="SUPFAM" id="SSF56784">
    <property type="entry name" value="HAD-like"/>
    <property type="match status" value="1"/>
</dbReference>
<reference evidence="2" key="1">
    <citation type="submission" date="2019-01" db="EMBL/GenBank/DDBJ databases">
        <title>Gri0909 isolated from a small marine red alga.</title>
        <authorList>
            <person name="Kim J."/>
            <person name="Jeong S.E."/>
            <person name="Jeon C.O."/>
        </authorList>
    </citation>
    <scope>NUCLEOTIDE SEQUENCE [LARGE SCALE GENOMIC DNA]</scope>
    <source>
        <strain evidence="2">Gri0909</strain>
    </source>
</reference>
<dbReference type="Pfam" id="PF00702">
    <property type="entry name" value="Hydrolase"/>
    <property type="match status" value="1"/>
</dbReference>
<dbReference type="NCBIfam" id="TIGR01509">
    <property type="entry name" value="HAD-SF-IA-v3"/>
    <property type="match status" value="1"/>
</dbReference>
<dbReference type="OrthoDB" id="9803141at2"/>
<gene>
    <name evidence="1" type="ORF">EOI86_15565</name>
</gene>
<dbReference type="EMBL" id="SADE01000002">
    <property type="protein sequence ID" value="RVU36600.1"/>
    <property type="molecule type" value="Genomic_DNA"/>
</dbReference>
<accession>A0A3S2VQG0</accession>
<dbReference type="SFLD" id="SFLDG01129">
    <property type="entry name" value="C1.5:_HAD__Beta-PGM__Phosphata"/>
    <property type="match status" value="1"/>
</dbReference>
<sequence>MRNGSDYHEKLDDAETWIFDLDNTLYPATCNLFDQVDKKMGAFISAYLDVDLVEARVIQKRYFREHGTTLNGMMTHHGMDPAEFLAFVHDIDYSPVQRNEDLVHAIQRLPGRKVIFTNGTVAHAKSVLDRLGIHDEFEVFFDIVASDYVPKPNPAPYDKLLAAHDIDPKRAVMLEDIARNLEHPAALGMTTVWVRTDHDWSHDGTGEGDHIHHVTDDLAEWLSGYVRSRHG</sequence>
<evidence type="ECO:0000313" key="2">
    <source>
        <dbReference type="Proteomes" id="UP000287447"/>
    </source>
</evidence>
<organism evidence="1 2">
    <name type="scientific">Hwanghaeella grinnelliae</name>
    <dbReference type="NCBI Taxonomy" id="2500179"/>
    <lineage>
        <taxon>Bacteria</taxon>
        <taxon>Pseudomonadati</taxon>
        <taxon>Pseudomonadota</taxon>
        <taxon>Alphaproteobacteria</taxon>
        <taxon>Rhodospirillales</taxon>
        <taxon>Rhodospirillaceae</taxon>
        <taxon>Hwanghaeella</taxon>
    </lineage>
</organism>